<evidence type="ECO:0000256" key="3">
    <source>
        <dbReference type="ARBA" id="ARBA00023002"/>
    </source>
</evidence>
<dbReference type="STRING" id="1257118.L8HH40"/>
<feature type="domain" description="Enoyl reductase (ER)" evidence="4">
    <location>
        <begin position="20"/>
        <end position="350"/>
    </location>
</feature>
<reference evidence="5 6" key="1">
    <citation type="journal article" date="2013" name="Genome Biol.">
        <title>Genome of Acanthamoeba castellanii highlights extensive lateral gene transfer and early evolution of tyrosine kinase signaling.</title>
        <authorList>
            <person name="Clarke M."/>
            <person name="Lohan A.J."/>
            <person name="Liu B."/>
            <person name="Lagkouvardos I."/>
            <person name="Roy S."/>
            <person name="Zafar N."/>
            <person name="Bertelli C."/>
            <person name="Schilde C."/>
            <person name="Kianianmomeni A."/>
            <person name="Burglin T.R."/>
            <person name="Frech C."/>
            <person name="Turcotte B."/>
            <person name="Kopec K.O."/>
            <person name="Synnott J.M."/>
            <person name="Choo C."/>
            <person name="Paponov I."/>
            <person name="Finkler A."/>
            <person name="Soon Heng Tan C."/>
            <person name="Hutchins A.P."/>
            <person name="Weinmeier T."/>
            <person name="Rattei T."/>
            <person name="Chu J.S."/>
            <person name="Gimenez G."/>
            <person name="Irimia M."/>
            <person name="Rigden D.J."/>
            <person name="Fitzpatrick D.A."/>
            <person name="Lorenzo-Morales J."/>
            <person name="Bateman A."/>
            <person name="Chiu C.H."/>
            <person name="Tang P."/>
            <person name="Hegemann P."/>
            <person name="Fromm H."/>
            <person name="Raoult D."/>
            <person name="Greub G."/>
            <person name="Miranda-Saavedra D."/>
            <person name="Chen N."/>
            <person name="Nash P."/>
            <person name="Ginger M.L."/>
            <person name="Horn M."/>
            <person name="Schaap P."/>
            <person name="Caler L."/>
            <person name="Loftus B."/>
        </authorList>
    </citation>
    <scope>NUCLEOTIDE SEQUENCE [LARGE SCALE GENOMIC DNA]</scope>
    <source>
        <strain evidence="5 6">Neff</strain>
    </source>
</reference>
<name>L8HH40_ACACF</name>
<dbReference type="RefSeq" id="XP_004356789.1">
    <property type="nucleotide sequence ID" value="XM_004356736.1"/>
</dbReference>
<evidence type="ECO:0000313" key="6">
    <source>
        <dbReference type="Proteomes" id="UP000011083"/>
    </source>
</evidence>
<keyword evidence="1" id="KW-0479">Metal-binding</keyword>
<dbReference type="InterPro" id="IPR036291">
    <property type="entry name" value="NAD(P)-bd_dom_sf"/>
</dbReference>
<dbReference type="AlphaFoldDB" id="L8HH40"/>
<dbReference type="Proteomes" id="UP000011083">
    <property type="component" value="Unassembled WGS sequence"/>
</dbReference>
<dbReference type="Gene3D" id="3.90.180.10">
    <property type="entry name" value="Medium-chain alcohol dehydrogenases, catalytic domain"/>
    <property type="match status" value="1"/>
</dbReference>
<dbReference type="NCBIfam" id="TIGR02817">
    <property type="entry name" value="adh_fam_1"/>
    <property type="match status" value="1"/>
</dbReference>
<dbReference type="EMBL" id="KB007811">
    <property type="protein sequence ID" value="ELR24889.1"/>
    <property type="molecule type" value="Genomic_DNA"/>
</dbReference>
<keyword evidence="3" id="KW-0560">Oxidoreductase</keyword>
<dbReference type="InterPro" id="IPR020843">
    <property type="entry name" value="ER"/>
</dbReference>
<dbReference type="GO" id="GO:0016491">
    <property type="term" value="F:oxidoreductase activity"/>
    <property type="evidence" value="ECO:0007669"/>
    <property type="project" value="UniProtKB-KW"/>
</dbReference>
<dbReference type="Pfam" id="PF13602">
    <property type="entry name" value="ADH_zinc_N_2"/>
    <property type="match status" value="1"/>
</dbReference>
<dbReference type="PANTHER" id="PTHR11695:SF294">
    <property type="entry name" value="RETICULON-4-INTERACTING PROTEIN 1, MITOCHONDRIAL"/>
    <property type="match status" value="1"/>
</dbReference>
<dbReference type="InterPro" id="IPR013154">
    <property type="entry name" value="ADH-like_N"/>
</dbReference>
<evidence type="ECO:0000256" key="2">
    <source>
        <dbReference type="ARBA" id="ARBA00022833"/>
    </source>
</evidence>
<dbReference type="Pfam" id="PF08240">
    <property type="entry name" value="ADH_N"/>
    <property type="match status" value="1"/>
</dbReference>
<dbReference type="SMART" id="SM00829">
    <property type="entry name" value="PKS_ER"/>
    <property type="match status" value="1"/>
</dbReference>
<sequence>MSEQSKQTSIKAYGLTRLGQPSDVLHVVEVPKPQPGPRDLLVRVVAVATNPVDVKQITNWGGDPNVPIESPPLIPGWDASGVVEAVGAEATLFKPGDEVYFAGAINRAGSFAEYTVVDERIVGRKPSSLIHEDAAALPLTSLTAWEMLVEGFGIPVPADVGDETVNRNKTLLVLGGAGGVGSIALQIAKHVLKIGRVIGSASRAETVAYCKAHGADYTINHRNPLADELAQLGLKGVDFIFNTSEPDPVIEQLIELVNPLGKIGHILPIQKPVNTAPLFMKRGSLVWEMMFARGVYGVEPERQGAILNRVASLVDSKVLRSTANVRFAWDKLAEALALQGSGRAIGKIVLTVAFHVRLPSTGQSMRNFAFF</sequence>
<proteinExistence type="predicted"/>
<keyword evidence="2" id="KW-0862">Zinc</keyword>
<accession>L8HH40</accession>
<evidence type="ECO:0000259" key="4">
    <source>
        <dbReference type="SMART" id="SM00829"/>
    </source>
</evidence>
<dbReference type="CDD" id="cd08252">
    <property type="entry name" value="AL_MDR"/>
    <property type="match status" value="1"/>
</dbReference>
<dbReference type="PROSITE" id="PS01162">
    <property type="entry name" value="QOR_ZETA_CRYSTAL"/>
    <property type="match status" value="1"/>
</dbReference>
<dbReference type="InterPro" id="IPR002364">
    <property type="entry name" value="Quin_OxRdtase/zeta-crystal_CS"/>
</dbReference>
<dbReference type="GO" id="GO:0008270">
    <property type="term" value="F:zinc ion binding"/>
    <property type="evidence" value="ECO:0007669"/>
    <property type="project" value="InterPro"/>
</dbReference>
<dbReference type="InterPro" id="IPR050700">
    <property type="entry name" value="YIM1/Zinc_Alcohol_DH_Fams"/>
</dbReference>
<dbReference type="GeneID" id="14925921"/>
<dbReference type="SUPFAM" id="SSF50129">
    <property type="entry name" value="GroES-like"/>
    <property type="match status" value="1"/>
</dbReference>
<dbReference type="KEGG" id="acan:ACA1_175640"/>
<dbReference type="VEuPathDB" id="AmoebaDB:ACA1_175640"/>
<dbReference type="OMA" id="QGTYSEY"/>
<dbReference type="SUPFAM" id="SSF51735">
    <property type="entry name" value="NAD(P)-binding Rossmann-fold domains"/>
    <property type="match status" value="1"/>
</dbReference>
<dbReference type="InterPro" id="IPR011032">
    <property type="entry name" value="GroES-like_sf"/>
</dbReference>
<dbReference type="InterPro" id="IPR014182">
    <property type="entry name" value="ADH_Zn_typ-1"/>
</dbReference>
<dbReference type="Gene3D" id="3.40.50.720">
    <property type="entry name" value="NAD(P)-binding Rossmann-like Domain"/>
    <property type="match status" value="1"/>
</dbReference>
<protein>
    <submittedName>
        <fullName evidence="5">Alcohol dehydrogenase</fullName>
    </submittedName>
</protein>
<evidence type="ECO:0000256" key="1">
    <source>
        <dbReference type="ARBA" id="ARBA00022723"/>
    </source>
</evidence>
<evidence type="ECO:0000313" key="5">
    <source>
        <dbReference type="EMBL" id="ELR24889.1"/>
    </source>
</evidence>
<dbReference type="PANTHER" id="PTHR11695">
    <property type="entry name" value="ALCOHOL DEHYDROGENASE RELATED"/>
    <property type="match status" value="1"/>
</dbReference>
<gene>
    <name evidence="5" type="ORF">ACA1_175640</name>
</gene>
<dbReference type="OrthoDB" id="17092at2759"/>
<organism evidence="5 6">
    <name type="scientific">Acanthamoeba castellanii (strain ATCC 30010 / Neff)</name>
    <dbReference type="NCBI Taxonomy" id="1257118"/>
    <lineage>
        <taxon>Eukaryota</taxon>
        <taxon>Amoebozoa</taxon>
        <taxon>Discosea</taxon>
        <taxon>Longamoebia</taxon>
        <taxon>Centramoebida</taxon>
        <taxon>Acanthamoebidae</taxon>
        <taxon>Acanthamoeba</taxon>
    </lineage>
</organism>
<keyword evidence="6" id="KW-1185">Reference proteome</keyword>